<organism evidence="2 3">
    <name type="scientific">Phytophthora fragariaefolia</name>
    <dbReference type="NCBI Taxonomy" id="1490495"/>
    <lineage>
        <taxon>Eukaryota</taxon>
        <taxon>Sar</taxon>
        <taxon>Stramenopiles</taxon>
        <taxon>Oomycota</taxon>
        <taxon>Peronosporomycetes</taxon>
        <taxon>Peronosporales</taxon>
        <taxon>Peronosporaceae</taxon>
        <taxon>Phytophthora</taxon>
    </lineage>
</organism>
<dbReference type="EMBL" id="BSXT01006889">
    <property type="protein sequence ID" value="GMF63251.1"/>
    <property type="molecule type" value="Genomic_DNA"/>
</dbReference>
<dbReference type="OrthoDB" id="10313401at2759"/>
<dbReference type="Proteomes" id="UP001165121">
    <property type="component" value="Unassembled WGS sequence"/>
</dbReference>
<sequence>MARYKKGHNHSSKRKHQKARDVKVSLTSTSAPPPVTAIDTDPFFSPVEAEKIAKLQSDLLKQVKTAKRVLEKFRKVVWGIKDDSVEGKVDRQLNLALLDLKSCEDNIAAKINGLIRLKPQKH</sequence>
<gene>
    <name evidence="2" type="ORF">Pfra01_002762300</name>
</gene>
<evidence type="ECO:0000313" key="3">
    <source>
        <dbReference type="Proteomes" id="UP001165121"/>
    </source>
</evidence>
<feature type="compositionally biased region" description="Basic residues" evidence="1">
    <location>
        <begin position="1"/>
        <end position="18"/>
    </location>
</feature>
<evidence type="ECO:0000256" key="1">
    <source>
        <dbReference type="SAM" id="MobiDB-lite"/>
    </source>
</evidence>
<accession>A0A9W6YGA2</accession>
<protein>
    <submittedName>
        <fullName evidence="2">Unnamed protein product</fullName>
    </submittedName>
</protein>
<comment type="caution">
    <text evidence="2">The sequence shown here is derived from an EMBL/GenBank/DDBJ whole genome shotgun (WGS) entry which is preliminary data.</text>
</comment>
<proteinExistence type="predicted"/>
<dbReference type="AlphaFoldDB" id="A0A9W6YGA2"/>
<feature type="region of interest" description="Disordered" evidence="1">
    <location>
        <begin position="1"/>
        <end position="37"/>
    </location>
</feature>
<keyword evidence="3" id="KW-1185">Reference proteome</keyword>
<name>A0A9W6YGA2_9STRA</name>
<evidence type="ECO:0000313" key="2">
    <source>
        <dbReference type="EMBL" id="GMF63251.1"/>
    </source>
</evidence>
<reference evidence="2" key="1">
    <citation type="submission" date="2023-04" db="EMBL/GenBank/DDBJ databases">
        <title>Phytophthora fragariaefolia NBRC 109709.</title>
        <authorList>
            <person name="Ichikawa N."/>
            <person name="Sato H."/>
            <person name="Tonouchi N."/>
        </authorList>
    </citation>
    <scope>NUCLEOTIDE SEQUENCE</scope>
    <source>
        <strain evidence="2">NBRC 109709</strain>
    </source>
</reference>